<evidence type="ECO:0000313" key="3">
    <source>
        <dbReference type="Proteomes" id="UP000323876"/>
    </source>
</evidence>
<dbReference type="CDD" id="cd00161">
    <property type="entry name" value="beta-trefoil_Ricin-like"/>
    <property type="match status" value="1"/>
</dbReference>
<protein>
    <submittedName>
        <fullName evidence="2">RICIN domain-containing protein</fullName>
    </submittedName>
</protein>
<accession>A0A5N0E980</accession>
<evidence type="ECO:0000313" key="2">
    <source>
        <dbReference type="EMBL" id="KAA8884999.1"/>
    </source>
</evidence>
<dbReference type="Gene3D" id="2.80.10.50">
    <property type="match status" value="2"/>
</dbReference>
<keyword evidence="3" id="KW-1185">Reference proteome</keyword>
<gene>
    <name evidence="2" type="ORF">F3087_29540</name>
</gene>
<evidence type="ECO:0000259" key="1">
    <source>
        <dbReference type="Pfam" id="PF14200"/>
    </source>
</evidence>
<reference evidence="2 3" key="1">
    <citation type="submission" date="2019-09" db="EMBL/GenBank/DDBJ databases">
        <authorList>
            <person name="Wang X."/>
        </authorList>
    </citation>
    <scope>NUCLEOTIDE SEQUENCE [LARGE SCALE GENOMIC DNA]</scope>
    <source>
        <strain evidence="2 3">CICC 11023</strain>
    </source>
</reference>
<dbReference type="EMBL" id="VXLC01000016">
    <property type="protein sequence ID" value="KAA8884999.1"/>
    <property type="molecule type" value="Genomic_DNA"/>
</dbReference>
<dbReference type="Proteomes" id="UP000323876">
    <property type="component" value="Unassembled WGS sequence"/>
</dbReference>
<dbReference type="AlphaFoldDB" id="A0A5N0E980"/>
<dbReference type="InterPro" id="IPR035992">
    <property type="entry name" value="Ricin_B-like_lectins"/>
</dbReference>
<proteinExistence type="predicted"/>
<dbReference type="OrthoDB" id="4762000at2"/>
<feature type="domain" description="Ricin B lectin" evidence="1">
    <location>
        <begin position="63"/>
        <end position="128"/>
    </location>
</feature>
<organism evidence="2 3">
    <name type="scientific">Nocardia colli</name>
    <dbReference type="NCBI Taxonomy" id="2545717"/>
    <lineage>
        <taxon>Bacteria</taxon>
        <taxon>Bacillati</taxon>
        <taxon>Actinomycetota</taxon>
        <taxon>Actinomycetes</taxon>
        <taxon>Mycobacteriales</taxon>
        <taxon>Nocardiaceae</taxon>
        <taxon>Nocardia</taxon>
    </lineage>
</organism>
<name>A0A5N0E980_9NOCA</name>
<dbReference type="SUPFAM" id="SSF50370">
    <property type="entry name" value="Ricin B-like lectins"/>
    <property type="match status" value="1"/>
</dbReference>
<dbReference type="Pfam" id="PF14200">
    <property type="entry name" value="RicinB_lectin_2"/>
    <property type="match status" value="1"/>
</dbReference>
<comment type="caution">
    <text evidence="2">The sequence shown here is derived from an EMBL/GenBank/DDBJ whole genome shotgun (WGS) entry which is preliminary data.</text>
</comment>
<dbReference type="InterPro" id="IPR000772">
    <property type="entry name" value="Ricin_B_lectin"/>
</dbReference>
<sequence>MWPPQGAYLVGRVCSNIGSAGTFHQRDPTLTHFISRTAAGLFFGALTAVAAVVPATAHAAQPDDIVTIQQVSSGRYLDAWNDGTHDYNVVTRPKQGDTSQQWRIHWDDSGTGTGTVQQVSSKRYLDAHEIESLDYHLVTRPAQNNSTQVWHFNSLGGGKYTIQQASNNRYVDAHEYDAKDYGVVSRPAQNNPTQQFVLVVVGH</sequence>